<reference evidence="2" key="1">
    <citation type="submission" date="2018-06" db="EMBL/GenBank/DDBJ databases">
        <authorList>
            <person name="Zhirakovskaya E."/>
        </authorList>
    </citation>
    <scope>NUCLEOTIDE SEQUENCE</scope>
</reference>
<dbReference type="EMBL" id="UOEX01000362">
    <property type="protein sequence ID" value="VAW40983.1"/>
    <property type="molecule type" value="Genomic_DNA"/>
</dbReference>
<feature type="region of interest" description="Disordered" evidence="1">
    <location>
        <begin position="1"/>
        <end position="22"/>
    </location>
</feature>
<name>A0A3B0VL76_9ZZZZ</name>
<evidence type="ECO:0000313" key="2">
    <source>
        <dbReference type="EMBL" id="VAW40983.1"/>
    </source>
</evidence>
<gene>
    <name evidence="2" type="ORF">MNBD_DELTA03-1261</name>
</gene>
<sequence length="142" mass="16232">MTVWEIKEPLGQTPAQPKPRKREVVPVTPVSTVRAIDRLLLRRDWSHNKDKRHERPVPRSQAASIREIRLLVQRLNDNLSACGIMIHLVIARNGDDWGLNIYDCTDGFECRIIHNMAIDFDALSGLLASLQQEVGLMMDRVL</sequence>
<protein>
    <submittedName>
        <fullName evidence="2">Uncharacterized protein</fullName>
    </submittedName>
</protein>
<proteinExistence type="predicted"/>
<accession>A0A3B0VL76</accession>
<evidence type="ECO:0000256" key="1">
    <source>
        <dbReference type="SAM" id="MobiDB-lite"/>
    </source>
</evidence>
<dbReference type="AlphaFoldDB" id="A0A3B0VL76"/>
<organism evidence="2">
    <name type="scientific">hydrothermal vent metagenome</name>
    <dbReference type="NCBI Taxonomy" id="652676"/>
    <lineage>
        <taxon>unclassified sequences</taxon>
        <taxon>metagenomes</taxon>
        <taxon>ecological metagenomes</taxon>
    </lineage>
</organism>